<dbReference type="PROSITE" id="PS51935">
    <property type="entry name" value="NLPC_P60"/>
    <property type="match status" value="1"/>
</dbReference>
<dbReference type="GO" id="GO:0006508">
    <property type="term" value="P:proteolysis"/>
    <property type="evidence" value="ECO:0007669"/>
    <property type="project" value="UniProtKB-KW"/>
</dbReference>
<keyword evidence="3" id="KW-0378">Hydrolase</keyword>
<evidence type="ECO:0000313" key="6">
    <source>
        <dbReference type="EMBL" id="SDE82996.1"/>
    </source>
</evidence>
<sequence length="160" mass="17766">MMVAAVARFLGARMMDLTIADHARSWLGTPYRHQASCKGAGTDCLGLLRGIWREVYGEEPEMIPPYTKDWSEPQNEERLFNAAQQHLISKPVSEMAVGDVLLFRMRDGAVAKHLGIVGRVGESPSFIHAYSGHGVVENALSTPWRRRVVACFAFPLKGDK</sequence>
<dbReference type="InterPro" id="IPR000064">
    <property type="entry name" value="NLP_P60_dom"/>
</dbReference>
<evidence type="ECO:0000256" key="4">
    <source>
        <dbReference type="ARBA" id="ARBA00022807"/>
    </source>
</evidence>
<keyword evidence="4" id="KW-0788">Thiol protease</keyword>
<dbReference type="NCBIfam" id="TIGR02219">
    <property type="entry name" value="phage_NlpC_fam"/>
    <property type="match status" value="1"/>
</dbReference>
<evidence type="ECO:0000256" key="1">
    <source>
        <dbReference type="ARBA" id="ARBA00007074"/>
    </source>
</evidence>
<dbReference type="EMBL" id="FNBL01000001">
    <property type="protein sequence ID" value="SDE82996.1"/>
    <property type="molecule type" value="Genomic_DNA"/>
</dbReference>
<organism evidence="6 7">
    <name type="scientific">Celeribacter baekdonensis</name>
    <dbReference type="NCBI Taxonomy" id="875171"/>
    <lineage>
        <taxon>Bacteria</taxon>
        <taxon>Pseudomonadati</taxon>
        <taxon>Pseudomonadota</taxon>
        <taxon>Alphaproteobacteria</taxon>
        <taxon>Rhodobacterales</taxon>
        <taxon>Roseobacteraceae</taxon>
        <taxon>Celeribacter</taxon>
    </lineage>
</organism>
<dbReference type="Proteomes" id="UP000182284">
    <property type="component" value="Unassembled WGS sequence"/>
</dbReference>
<evidence type="ECO:0000313" key="7">
    <source>
        <dbReference type="Proteomes" id="UP000182284"/>
    </source>
</evidence>
<dbReference type="InterPro" id="IPR011929">
    <property type="entry name" value="Phage_pept_NlpC/P60"/>
</dbReference>
<dbReference type="SUPFAM" id="SSF54001">
    <property type="entry name" value="Cysteine proteinases"/>
    <property type="match status" value="1"/>
</dbReference>
<dbReference type="AlphaFoldDB" id="A0A1G7G497"/>
<dbReference type="Gene3D" id="3.90.1720.10">
    <property type="entry name" value="endopeptidase domain like (from Nostoc punctiforme)"/>
    <property type="match status" value="1"/>
</dbReference>
<reference evidence="6 7" key="1">
    <citation type="submission" date="2016-10" db="EMBL/GenBank/DDBJ databases">
        <authorList>
            <person name="de Groot N.N."/>
        </authorList>
    </citation>
    <scope>NUCLEOTIDE SEQUENCE [LARGE SCALE GENOMIC DNA]</scope>
    <source>
        <strain evidence="6 7">DSM 27375</strain>
    </source>
</reference>
<gene>
    <name evidence="6" type="ORF">SAMN04488117_101384</name>
</gene>
<name>A0A1G7G497_9RHOB</name>
<evidence type="ECO:0000256" key="3">
    <source>
        <dbReference type="ARBA" id="ARBA00022801"/>
    </source>
</evidence>
<protein>
    <submittedName>
        <fullName evidence="6">Putative phage cell wall peptidase, NlpC/P60 family</fullName>
    </submittedName>
</protein>
<evidence type="ECO:0000256" key="2">
    <source>
        <dbReference type="ARBA" id="ARBA00022670"/>
    </source>
</evidence>
<comment type="similarity">
    <text evidence="1">Belongs to the peptidase C40 family.</text>
</comment>
<keyword evidence="2" id="KW-0645">Protease</keyword>
<dbReference type="Pfam" id="PF00877">
    <property type="entry name" value="NLPC_P60"/>
    <property type="match status" value="1"/>
</dbReference>
<feature type="domain" description="NlpC/P60" evidence="5">
    <location>
        <begin position="13"/>
        <end position="155"/>
    </location>
</feature>
<evidence type="ECO:0000259" key="5">
    <source>
        <dbReference type="PROSITE" id="PS51935"/>
    </source>
</evidence>
<dbReference type="GO" id="GO:0008234">
    <property type="term" value="F:cysteine-type peptidase activity"/>
    <property type="evidence" value="ECO:0007669"/>
    <property type="project" value="UniProtKB-KW"/>
</dbReference>
<accession>A0A1G7G497</accession>
<proteinExistence type="inferred from homology"/>
<dbReference type="InterPro" id="IPR038765">
    <property type="entry name" value="Papain-like_cys_pep_sf"/>
</dbReference>